<dbReference type="PANTHER" id="PTHR34606:SF16">
    <property type="entry name" value="BON DOMAIN-CONTAINING PROTEIN"/>
    <property type="match status" value="1"/>
</dbReference>
<protein>
    <submittedName>
        <fullName evidence="3">Transport-associated protein</fullName>
    </submittedName>
</protein>
<evidence type="ECO:0000313" key="3">
    <source>
        <dbReference type="EMBL" id="SPQ00908.1"/>
    </source>
</evidence>
<accession>A0A2U3QHN9</accession>
<proteinExistence type="predicted"/>
<reference evidence="4" key="1">
    <citation type="submission" date="2018-03" db="EMBL/GenBank/DDBJ databases">
        <authorList>
            <person name="Zecchin S."/>
        </authorList>
    </citation>
    <scope>NUCLEOTIDE SEQUENCE [LARGE SCALE GENOMIC DNA]</scope>
</reference>
<dbReference type="Gene3D" id="3.30.1340.30">
    <property type="match status" value="1"/>
</dbReference>
<dbReference type="PROSITE" id="PS50914">
    <property type="entry name" value="BON"/>
    <property type="match status" value="1"/>
</dbReference>
<dbReference type="SMART" id="SM00749">
    <property type="entry name" value="BON"/>
    <property type="match status" value="1"/>
</dbReference>
<sequence length="104" mass="11299">MKNIVFLTVLAIFGLALFSGCASMTGETAGEKIDDATITTEVNAAIVKDPDAHYLKIDVTTTQGDVVLTGFVNSKQTEERLVTRIKQIRGVKSVKSLLKVEEKK</sequence>
<dbReference type="Pfam" id="PF04972">
    <property type="entry name" value="BON"/>
    <property type="match status" value="1"/>
</dbReference>
<dbReference type="InterPro" id="IPR014004">
    <property type="entry name" value="Transpt-assoc_nodulatn_dom_bac"/>
</dbReference>
<dbReference type="PROSITE" id="PS51257">
    <property type="entry name" value="PROKAR_LIPOPROTEIN"/>
    <property type="match status" value="1"/>
</dbReference>
<gene>
    <name evidence="3" type="ORF">NBG4_370023</name>
</gene>
<dbReference type="OrthoDB" id="8588735at2"/>
<feature type="chain" id="PRO_5015434295" evidence="1">
    <location>
        <begin position="25"/>
        <end position="104"/>
    </location>
</feature>
<name>A0A2U3QHN9_9BACT</name>
<dbReference type="AlphaFoldDB" id="A0A2U3QHN9"/>
<dbReference type="Proteomes" id="UP000245125">
    <property type="component" value="Unassembled WGS sequence"/>
</dbReference>
<dbReference type="InterPro" id="IPR007055">
    <property type="entry name" value="BON_dom"/>
</dbReference>
<dbReference type="PANTHER" id="PTHR34606">
    <property type="entry name" value="BON DOMAIN-CONTAINING PROTEIN"/>
    <property type="match status" value="1"/>
</dbReference>
<organism evidence="3 4">
    <name type="scientific">Candidatus Sulfobium mesophilum</name>
    <dbReference type="NCBI Taxonomy" id="2016548"/>
    <lineage>
        <taxon>Bacteria</taxon>
        <taxon>Pseudomonadati</taxon>
        <taxon>Nitrospirota</taxon>
        <taxon>Nitrospiria</taxon>
        <taxon>Nitrospirales</taxon>
        <taxon>Nitrospiraceae</taxon>
        <taxon>Candidatus Sulfobium</taxon>
    </lineage>
</organism>
<evidence type="ECO:0000313" key="4">
    <source>
        <dbReference type="Proteomes" id="UP000245125"/>
    </source>
</evidence>
<evidence type="ECO:0000256" key="1">
    <source>
        <dbReference type="SAM" id="SignalP"/>
    </source>
</evidence>
<feature type="signal peptide" evidence="1">
    <location>
        <begin position="1"/>
        <end position="24"/>
    </location>
</feature>
<dbReference type="EMBL" id="OUUY01000083">
    <property type="protein sequence ID" value="SPQ00908.1"/>
    <property type="molecule type" value="Genomic_DNA"/>
</dbReference>
<evidence type="ECO:0000259" key="2">
    <source>
        <dbReference type="PROSITE" id="PS50914"/>
    </source>
</evidence>
<dbReference type="InterPro" id="IPR051686">
    <property type="entry name" value="Lipoprotein_DolP"/>
</dbReference>
<keyword evidence="4" id="KW-1185">Reference proteome</keyword>
<feature type="domain" description="BON" evidence="2">
    <location>
        <begin position="34"/>
        <end position="102"/>
    </location>
</feature>
<keyword evidence="1" id="KW-0732">Signal</keyword>